<feature type="domain" description="HTH tetR-type" evidence="3">
    <location>
        <begin position="20"/>
        <end position="80"/>
    </location>
</feature>
<gene>
    <name evidence="7" type="ORF">CCUG60883_01250</name>
    <name evidence="6" type="ORF">CCUG60884_02697</name>
    <name evidence="5" type="ORF">CCUG60885_04100</name>
    <name evidence="4" type="ORF">DE4585_03234</name>
</gene>
<evidence type="ECO:0000313" key="10">
    <source>
        <dbReference type="Proteomes" id="UP000295117"/>
    </source>
</evidence>
<dbReference type="STRING" id="404941.GCA_002013645_02680"/>
<evidence type="ECO:0000256" key="1">
    <source>
        <dbReference type="ARBA" id="ARBA00023125"/>
    </source>
</evidence>
<proteinExistence type="predicted"/>
<reference evidence="8 9" key="1">
    <citation type="journal article" date="2019" name="Sci. Rep.">
        <title>Extended insight into the Mycobacterium chelonae-abscessus complex through whole genome sequencing of Mycobacterium salmoniphilum outbreak and Mycobacterium salmoniphilum-like strains.</title>
        <authorList>
            <person name="Behra P.R.K."/>
            <person name="Das S."/>
            <person name="Pettersson B.M.F."/>
            <person name="Shirreff L."/>
            <person name="DuCote T."/>
            <person name="Jacobsson K.G."/>
            <person name="Ennis D.G."/>
            <person name="Kirsebom L.A."/>
        </authorList>
    </citation>
    <scope>NUCLEOTIDE SEQUENCE [LARGE SCALE GENOMIC DNA]</scope>
    <source>
        <strain evidence="7 9">CCUG 60883</strain>
        <strain evidence="6 8">CCUG 60884</strain>
        <strain evidence="5 11">CCUG 60885</strain>
        <strain evidence="4 10">DE 4585</strain>
    </source>
</reference>
<dbReference type="InterPro" id="IPR050624">
    <property type="entry name" value="HTH-type_Tx_Regulator"/>
</dbReference>
<accession>A0A4V3HZF2</accession>
<evidence type="ECO:0000313" key="4">
    <source>
        <dbReference type="EMBL" id="TDZ79488.1"/>
    </source>
</evidence>
<evidence type="ECO:0000313" key="5">
    <source>
        <dbReference type="EMBL" id="TDZ91987.1"/>
    </source>
</evidence>
<dbReference type="EMBL" id="PECK01000008">
    <property type="protein sequence ID" value="TDZ91987.1"/>
    <property type="molecule type" value="Genomic_DNA"/>
</dbReference>
<dbReference type="GO" id="GO:0003677">
    <property type="term" value="F:DNA binding"/>
    <property type="evidence" value="ECO:0007669"/>
    <property type="project" value="UniProtKB-UniRule"/>
</dbReference>
<evidence type="ECO:0000313" key="8">
    <source>
        <dbReference type="Proteomes" id="UP000294604"/>
    </source>
</evidence>
<sequence length="221" mass="24244">MVTKQATGLYGGRTADERRAERRRRLLEAGLEVMASSGWAATTVREICKTAGLNTRYFYECFDGLDELLVAVFDWIIEDSIATAGSAMAAADKDSRSQVHAGVVGAVTALTADPRRARVIATEAMGSQRLTRRRMRLTHYMALMLGAARAEFDPDADPNYTAVQAEALAAGVAGTVLAWLDGRLRLEREELAEYTAQFIDQAMFTPSPVRNSVELRNSVEH</sequence>
<keyword evidence="1 2" id="KW-0238">DNA-binding</keyword>
<protein>
    <submittedName>
        <fullName evidence="5">Transcriptional regulator BetI</fullName>
    </submittedName>
</protein>
<organism evidence="5 11">
    <name type="scientific">Mycobacteroides salmoniphilum</name>
    <dbReference type="NCBI Taxonomy" id="404941"/>
    <lineage>
        <taxon>Bacteria</taxon>
        <taxon>Bacillati</taxon>
        <taxon>Actinomycetota</taxon>
        <taxon>Actinomycetes</taxon>
        <taxon>Mycobacteriales</taxon>
        <taxon>Mycobacteriaceae</taxon>
        <taxon>Mycobacteroides</taxon>
    </lineage>
</organism>
<evidence type="ECO:0000313" key="6">
    <source>
        <dbReference type="EMBL" id="TEA03837.1"/>
    </source>
</evidence>
<dbReference type="RefSeq" id="WP_078298529.1">
    <property type="nucleotide sequence ID" value="NZ_CP024633.1"/>
</dbReference>
<dbReference type="InterPro" id="IPR009057">
    <property type="entry name" value="Homeodomain-like_sf"/>
</dbReference>
<dbReference type="SUPFAM" id="SSF46689">
    <property type="entry name" value="Homeodomain-like"/>
    <property type="match status" value="1"/>
</dbReference>
<keyword evidence="9" id="KW-1185">Reference proteome</keyword>
<dbReference type="Proteomes" id="UP000294604">
    <property type="component" value="Unassembled WGS sequence"/>
</dbReference>
<dbReference type="PANTHER" id="PTHR43479">
    <property type="entry name" value="ACREF/ENVCD OPERON REPRESSOR-RELATED"/>
    <property type="match status" value="1"/>
</dbReference>
<dbReference type="EMBL" id="PECL01000008">
    <property type="protein sequence ID" value="TEA03837.1"/>
    <property type="molecule type" value="Genomic_DNA"/>
</dbReference>
<dbReference type="EMBL" id="PECM01000005">
    <property type="protein sequence ID" value="TEA07218.1"/>
    <property type="molecule type" value="Genomic_DNA"/>
</dbReference>
<dbReference type="AlphaFoldDB" id="A0A4V3HZF2"/>
<feature type="DNA-binding region" description="H-T-H motif" evidence="2">
    <location>
        <begin position="43"/>
        <end position="62"/>
    </location>
</feature>
<dbReference type="Pfam" id="PF00440">
    <property type="entry name" value="TetR_N"/>
    <property type="match status" value="1"/>
</dbReference>
<name>A0A4V3HZF2_9MYCO</name>
<evidence type="ECO:0000259" key="3">
    <source>
        <dbReference type="PROSITE" id="PS50977"/>
    </source>
</evidence>
<evidence type="ECO:0000256" key="2">
    <source>
        <dbReference type="PROSITE-ProRule" id="PRU00335"/>
    </source>
</evidence>
<dbReference type="InterPro" id="IPR001647">
    <property type="entry name" value="HTH_TetR"/>
</dbReference>
<comment type="caution">
    <text evidence="5">The sequence shown here is derived from an EMBL/GenBank/DDBJ whole genome shotgun (WGS) entry which is preliminary data.</text>
</comment>
<evidence type="ECO:0000313" key="7">
    <source>
        <dbReference type="EMBL" id="TEA07218.1"/>
    </source>
</evidence>
<dbReference type="Proteomes" id="UP000295685">
    <property type="component" value="Unassembled WGS sequence"/>
</dbReference>
<dbReference type="EMBL" id="PECH01000008">
    <property type="protein sequence ID" value="TDZ79488.1"/>
    <property type="molecule type" value="Genomic_DNA"/>
</dbReference>
<dbReference type="GeneID" id="61161124"/>
<dbReference type="Proteomes" id="UP000294844">
    <property type="component" value="Unassembled WGS sequence"/>
</dbReference>
<evidence type="ECO:0000313" key="11">
    <source>
        <dbReference type="Proteomes" id="UP000295685"/>
    </source>
</evidence>
<dbReference type="Proteomes" id="UP000295117">
    <property type="component" value="Unassembled WGS sequence"/>
</dbReference>
<dbReference type="Gene3D" id="1.10.357.10">
    <property type="entry name" value="Tetracycline Repressor, domain 2"/>
    <property type="match status" value="1"/>
</dbReference>
<dbReference type="PROSITE" id="PS50977">
    <property type="entry name" value="HTH_TETR_2"/>
    <property type="match status" value="1"/>
</dbReference>
<dbReference type="OrthoDB" id="3783612at2"/>
<evidence type="ECO:0000313" key="9">
    <source>
        <dbReference type="Proteomes" id="UP000294844"/>
    </source>
</evidence>
<dbReference type="PANTHER" id="PTHR43479:SF11">
    <property type="entry name" value="ACREF_ENVCD OPERON REPRESSOR-RELATED"/>
    <property type="match status" value="1"/>
</dbReference>